<feature type="domain" description="Xylose isomerase-like TIM barrel" evidence="1">
    <location>
        <begin position="43"/>
        <end position="236"/>
    </location>
</feature>
<dbReference type="AlphaFoldDB" id="A0A076LFZ9"/>
<dbReference type="HOGENOM" id="CLU_081530_0_0_6"/>
<dbReference type="GO" id="GO:0016853">
    <property type="term" value="F:isomerase activity"/>
    <property type="evidence" value="ECO:0007669"/>
    <property type="project" value="UniProtKB-KW"/>
</dbReference>
<dbReference type="Gene3D" id="3.20.20.150">
    <property type="entry name" value="Divalent-metal-dependent TIM barrel enzymes"/>
    <property type="match status" value="1"/>
</dbReference>
<dbReference type="InterPro" id="IPR050312">
    <property type="entry name" value="IolE/XylAMocC-like"/>
</dbReference>
<keyword evidence="2" id="KW-0413">Isomerase</keyword>
<name>A0A076LFZ9_9GAMM</name>
<dbReference type="InterPro" id="IPR036237">
    <property type="entry name" value="Xyl_isomerase-like_sf"/>
</dbReference>
<sequence>MTPEQAKKIAARADTLPLYLHAYAYHLNMRLERILPEDLLEIAHRQGLHGVKIHVLDGESRSLAHASPGRLTRFGAAARRLGLDIHIETSASDRDTLAQAIGIAEGCGASSVRFYPRYEGALSQVLSQIRADIQTLRRHHRHSGLSFTLEQHEDLKSHELAALIAESDFPALTLLFDFANMINANEEPLPALSTMAPHVTQVHIKDARITREARGLGHQACISGQGEMPMRQLLTELICLGETQPQVTAYGLEEEVDYYAPPLRFADEGADPWIPWRAMSETPLPQRDLAQRLAQEQQDALNQIHYVRTLVQDIKREALNLIN</sequence>
<dbReference type="EMBL" id="CP006664">
    <property type="protein sequence ID" value="AIJ07031.1"/>
    <property type="molecule type" value="Genomic_DNA"/>
</dbReference>
<dbReference type="RefSeq" id="WP_034165917.1">
    <property type="nucleotide sequence ID" value="NZ_CP006664.1"/>
</dbReference>
<reference evidence="2 3" key="1">
    <citation type="journal article" date="2012" name="PLoS ONE">
        <title>Edwardsiella comparative phylogenomics reveal the new intra/inter-species taxonomic relationships, virulence evolution and niche adaptation mechanisms.</title>
        <authorList>
            <person name="Yang M."/>
            <person name="Lv Y."/>
            <person name="Xiao J."/>
            <person name="Wu H."/>
            <person name="Zheng H."/>
            <person name="Liu Q."/>
            <person name="Zhang Y."/>
            <person name="Wang Q."/>
        </authorList>
    </citation>
    <scope>NUCLEOTIDE SEQUENCE [LARGE SCALE GENOMIC DNA]</scope>
    <source>
        <strain evidence="3">080813</strain>
    </source>
</reference>
<dbReference type="Pfam" id="PF01261">
    <property type="entry name" value="AP_endonuc_2"/>
    <property type="match status" value="1"/>
</dbReference>
<evidence type="ECO:0000313" key="2">
    <source>
        <dbReference type="EMBL" id="AIJ07031.1"/>
    </source>
</evidence>
<proteinExistence type="predicted"/>
<evidence type="ECO:0000313" key="3">
    <source>
        <dbReference type="Proteomes" id="UP000028681"/>
    </source>
</evidence>
<organism evidence="2 3">
    <name type="scientific">Edwardsiella anguillarum ET080813</name>
    <dbReference type="NCBI Taxonomy" id="667120"/>
    <lineage>
        <taxon>Bacteria</taxon>
        <taxon>Pseudomonadati</taxon>
        <taxon>Pseudomonadota</taxon>
        <taxon>Gammaproteobacteria</taxon>
        <taxon>Enterobacterales</taxon>
        <taxon>Hafniaceae</taxon>
        <taxon>Edwardsiella</taxon>
    </lineage>
</organism>
<protein>
    <submittedName>
        <fullName evidence="2">Xylose isomerase domain protein TIM barrel</fullName>
    </submittedName>
</protein>
<gene>
    <name evidence="2" type="ORF">ETEE_0557</name>
</gene>
<dbReference type="KEGG" id="ete:ETEE_0557"/>
<evidence type="ECO:0000259" key="1">
    <source>
        <dbReference type="Pfam" id="PF01261"/>
    </source>
</evidence>
<dbReference type="PANTHER" id="PTHR12110">
    <property type="entry name" value="HYDROXYPYRUVATE ISOMERASE"/>
    <property type="match status" value="1"/>
</dbReference>
<dbReference type="PANTHER" id="PTHR12110:SF53">
    <property type="entry name" value="BLR5974 PROTEIN"/>
    <property type="match status" value="1"/>
</dbReference>
<dbReference type="SUPFAM" id="SSF51658">
    <property type="entry name" value="Xylose isomerase-like"/>
    <property type="match status" value="1"/>
</dbReference>
<dbReference type="Proteomes" id="UP000028681">
    <property type="component" value="Chromosome"/>
</dbReference>
<dbReference type="GeneID" id="33938316"/>
<accession>A0A076LFZ9</accession>
<dbReference type="InterPro" id="IPR013022">
    <property type="entry name" value="Xyl_isomerase-like_TIM-brl"/>
</dbReference>